<dbReference type="GO" id="GO:0015288">
    <property type="term" value="F:porin activity"/>
    <property type="evidence" value="ECO:0007669"/>
    <property type="project" value="TreeGrafter"/>
</dbReference>
<evidence type="ECO:0000256" key="6">
    <source>
        <dbReference type="ARBA" id="ARBA00023136"/>
    </source>
</evidence>
<dbReference type="GO" id="GO:0015562">
    <property type="term" value="F:efflux transmembrane transporter activity"/>
    <property type="evidence" value="ECO:0007669"/>
    <property type="project" value="InterPro"/>
</dbReference>
<keyword evidence="4" id="KW-1134">Transmembrane beta strand</keyword>
<comment type="similarity">
    <text evidence="2">Belongs to the outer membrane factor (OMF) (TC 1.B.17) family.</text>
</comment>
<reference evidence="8 9" key="1">
    <citation type="submission" date="2019-03" db="EMBL/GenBank/DDBJ databases">
        <title>Diversity of the mouse oral microbiome.</title>
        <authorList>
            <person name="Joseph S."/>
            <person name="Aduse-Opoku J."/>
            <person name="Curtis M."/>
            <person name="Wade W."/>
            <person name="Hashim A."/>
        </authorList>
    </citation>
    <scope>NUCLEOTIDE SEQUENCE [LARGE SCALE GENOMIC DNA]</scope>
    <source>
        <strain evidence="8 9">P11</strain>
    </source>
</reference>
<keyword evidence="5" id="KW-0812">Transmembrane</keyword>
<protein>
    <submittedName>
        <fullName evidence="8">TolC family protein</fullName>
    </submittedName>
</protein>
<dbReference type="SUPFAM" id="SSF56954">
    <property type="entry name" value="Outer membrane efflux proteins (OEP)"/>
    <property type="match status" value="1"/>
</dbReference>
<keyword evidence="3" id="KW-0813">Transport</keyword>
<comment type="subcellular location">
    <subcellularLocation>
        <location evidence="1">Cell outer membrane</location>
    </subcellularLocation>
</comment>
<gene>
    <name evidence="8" type="ORF">E4T88_04285</name>
</gene>
<sequence length="490" mass="56124">MKLVYNTKRTFTRQVIITCIFLFLSVASLSAQERKRQISFEEAYQLMNRDNKTLKIANKEMEWAKNEQQRLNSFWYPQVMATGAYMHMVNDIEVKEPLSQFTNPTTDFIHSIDPNEQFISSILNNLGKSSFSVPILPQNMTSIDAIVTMPVFTGGKRIYAWKIGKLMVDIAEINKEKISADQQILLVEAYYGLRLGQRIVEVKKETYNALEHHFQNALKLEANGMINKAERLFFQVNRDEAKRELEIAVKDLEIVKNAFKTLTKIESKDKILTTTPMFINESMPEIIYFKNLILEKNHLVNGLMTQQYIQKNEVKIAKSAYLPNIELFGKQTLYSNGIPKNIAPRTMVGVGFSWNIFDGLGREKRIKQAKIKSVILETEKEKIVDDITLTVDKFYNQTQSALVNVSALKTTIEMSLELLRSRQRAFTEGMASSSEVIDAELILSKVRIATLMAYYQFDSGLINLLAVCGIPETFHQYSLSGKDESQILLK</sequence>
<name>A0A4Y9ITU0_9BACT</name>
<evidence type="ECO:0000256" key="3">
    <source>
        <dbReference type="ARBA" id="ARBA00022448"/>
    </source>
</evidence>
<dbReference type="GO" id="GO:0009279">
    <property type="term" value="C:cell outer membrane"/>
    <property type="evidence" value="ECO:0007669"/>
    <property type="project" value="UniProtKB-SubCell"/>
</dbReference>
<dbReference type="RefSeq" id="WP_135104224.1">
    <property type="nucleotide sequence ID" value="NZ_JADGKW010000001.1"/>
</dbReference>
<dbReference type="Proteomes" id="UP000298285">
    <property type="component" value="Unassembled WGS sequence"/>
</dbReference>
<proteinExistence type="inferred from homology"/>
<dbReference type="Pfam" id="PF02321">
    <property type="entry name" value="OEP"/>
    <property type="match status" value="1"/>
</dbReference>
<evidence type="ECO:0000256" key="5">
    <source>
        <dbReference type="ARBA" id="ARBA00022692"/>
    </source>
</evidence>
<dbReference type="GO" id="GO:1990281">
    <property type="term" value="C:efflux pump complex"/>
    <property type="evidence" value="ECO:0007669"/>
    <property type="project" value="TreeGrafter"/>
</dbReference>
<keyword evidence="7" id="KW-0998">Cell outer membrane</keyword>
<evidence type="ECO:0000313" key="9">
    <source>
        <dbReference type="Proteomes" id="UP000298285"/>
    </source>
</evidence>
<dbReference type="AlphaFoldDB" id="A0A4Y9ITU0"/>
<evidence type="ECO:0000256" key="7">
    <source>
        <dbReference type="ARBA" id="ARBA00023237"/>
    </source>
</evidence>
<evidence type="ECO:0000256" key="2">
    <source>
        <dbReference type="ARBA" id="ARBA00007613"/>
    </source>
</evidence>
<organism evidence="8 9">
    <name type="scientific">Dysgonomonas mossii</name>
    <dbReference type="NCBI Taxonomy" id="163665"/>
    <lineage>
        <taxon>Bacteria</taxon>
        <taxon>Pseudomonadati</taxon>
        <taxon>Bacteroidota</taxon>
        <taxon>Bacteroidia</taxon>
        <taxon>Bacteroidales</taxon>
        <taxon>Dysgonomonadaceae</taxon>
        <taxon>Dysgonomonas</taxon>
    </lineage>
</organism>
<dbReference type="EMBL" id="SPPK01000001">
    <property type="protein sequence ID" value="TFU91209.1"/>
    <property type="molecule type" value="Genomic_DNA"/>
</dbReference>
<dbReference type="Gene3D" id="1.20.1600.10">
    <property type="entry name" value="Outer membrane efflux proteins (OEP)"/>
    <property type="match status" value="1"/>
</dbReference>
<dbReference type="InterPro" id="IPR051906">
    <property type="entry name" value="TolC-like"/>
</dbReference>
<dbReference type="InterPro" id="IPR003423">
    <property type="entry name" value="OMP_efflux"/>
</dbReference>
<dbReference type="PANTHER" id="PTHR30026:SF5">
    <property type="entry name" value="ABC-TYPE EFFLUX SYSTEM SECRETIN COMPONENT"/>
    <property type="match status" value="1"/>
</dbReference>
<accession>A0A4Y9ITU0</accession>
<dbReference type="PANTHER" id="PTHR30026">
    <property type="entry name" value="OUTER MEMBRANE PROTEIN TOLC"/>
    <property type="match status" value="1"/>
</dbReference>
<comment type="caution">
    <text evidence="8">The sequence shown here is derived from an EMBL/GenBank/DDBJ whole genome shotgun (WGS) entry which is preliminary data.</text>
</comment>
<dbReference type="OrthoDB" id="1674454at2"/>
<keyword evidence="6" id="KW-0472">Membrane</keyword>
<evidence type="ECO:0000256" key="1">
    <source>
        <dbReference type="ARBA" id="ARBA00004442"/>
    </source>
</evidence>
<evidence type="ECO:0000256" key="4">
    <source>
        <dbReference type="ARBA" id="ARBA00022452"/>
    </source>
</evidence>
<evidence type="ECO:0000313" key="8">
    <source>
        <dbReference type="EMBL" id="TFU91209.1"/>
    </source>
</evidence>